<feature type="transmembrane region" description="Helical" evidence="8">
    <location>
        <begin position="45"/>
        <end position="66"/>
    </location>
</feature>
<dbReference type="FunFam" id="3.30.565.10:FF:000010">
    <property type="entry name" value="Sensor histidine kinase RcsC"/>
    <property type="match status" value="1"/>
</dbReference>
<organism evidence="11 12">
    <name type="scientific">Podila minutissima</name>
    <dbReference type="NCBI Taxonomy" id="64525"/>
    <lineage>
        <taxon>Eukaryota</taxon>
        <taxon>Fungi</taxon>
        <taxon>Fungi incertae sedis</taxon>
        <taxon>Mucoromycota</taxon>
        <taxon>Mortierellomycotina</taxon>
        <taxon>Mortierellomycetes</taxon>
        <taxon>Mortierellales</taxon>
        <taxon>Mortierellaceae</taxon>
        <taxon>Podila</taxon>
    </lineage>
</organism>
<feature type="compositionally biased region" description="Basic and acidic residues" evidence="7">
    <location>
        <begin position="528"/>
        <end position="538"/>
    </location>
</feature>
<evidence type="ECO:0000313" key="11">
    <source>
        <dbReference type="EMBL" id="KAF9333720.1"/>
    </source>
</evidence>
<feature type="compositionally biased region" description="Low complexity" evidence="7">
    <location>
        <begin position="990"/>
        <end position="1010"/>
    </location>
</feature>
<dbReference type="InterPro" id="IPR036097">
    <property type="entry name" value="HisK_dim/P_sf"/>
</dbReference>
<name>A0A9P5SNF8_9FUNG</name>
<dbReference type="Proteomes" id="UP000696485">
    <property type="component" value="Unassembled WGS sequence"/>
</dbReference>
<dbReference type="AlphaFoldDB" id="A0A9P5SNF8"/>
<feature type="transmembrane region" description="Helical" evidence="8">
    <location>
        <begin position="131"/>
        <end position="156"/>
    </location>
</feature>
<dbReference type="PROSITE" id="PS50109">
    <property type="entry name" value="HIS_KIN"/>
    <property type="match status" value="1"/>
</dbReference>
<evidence type="ECO:0000256" key="6">
    <source>
        <dbReference type="PROSITE-ProRule" id="PRU00169"/>
    </source>
</evidence>
<dbReference type="Gene3D" id="3.30.565.10">
    <property type="entry name" value="Histidine kinase-like ATPase, C-terminal domain"/>
    <property type="match status" value="1"/>
</dbReference>
<evidence type="ECO:0000256" key="1">
    <source>
        <dbReference type="ARBA" id="ARBA00000085"/>
    </source>
</evidence>
<proteinExistence type="predicted"/>
<feature type="modified residue" description="4-aspartylphosphate" evidence="6">
    <location>
        <position position="965"/>
    </location>
</feature>
<dbReference type="InterPro" id="IPR003661">
    <property type="entry name" value="HisK_dim/P_dom"/>
</dbReference>
<evidence type="ECO:0000256" key="5">
    <source>
        <dbReference type="ARBA" id="ARBA00022777"/>
    </source>
</evidence>
<dbReference type="CDD" id="cd00082">
    <property type="entry name" value="HisKA"/>
    <property type="match status" value="1"/>
</dbReference>
<accession>A0A9P5SNF8</accession>
<dbReference type="Pfam" id="PF00512">
    <property type="entry name" value="HisKA"/>
    <property type="match status" value="1"/>
</dbReference>
<keyword evidence="3 6" id="KW-0597">Phosphoprotein</keyword>
<evidence type="ECO:0000256" key="2">
    <source>
        <dbReference type="ARBA" id="ARBA00012438"/>
    </source>
</evidence>
<dbReference type="InterPro" id="IPR005467">
    <property type="entry name" value="His_kinase_dom"/>
</dbReference>
<keyword evidence="8" id="KW-0812">Transmembrane</keyword>
<protein>
    <recommendedName>
        <fullName evidence="2">histidine kinase</fullName>
        <ecNumber evidence="2">2.7.13.3</ecNumber>
    </recommendedName>
</protein>
<dbReference type="Pfam" id="PF02518">
    <property type="entry name" value="HATPase_c"/>
    <property type="match status" value="1"/>
</dbReference>
<evidence type="ECO:0000259" key="10">
    <source>
        <dbReference type="PROSITE" id="PS50110"/>
    </source>
</evidence>
<dbReference type="Pfam" id="PF00072">
    <property type="entry name" value="Response_reg"/>
    <property type="match status" value="1"/>
</dbReference>
<comment type="caution">
    <text evidence="11">The sequence shown here is derived from an EMBL/GenBank/DDBJ whole genome shotgun (WGS) entry which is preliminary data.</text>
</comment>
<dbReference type="SUPFAM" id="SSF55874">
    <property type="entry name" value="ATPase domain of HSP90 chaperone/DNA topoisomerase II/histidine kinase"/>
    <property type="match status" value="1"/>
</dbReference>
<evidence type="ECO:0000256" key="4">
    <source>
        <dbReference type="ARBA" id="ARBA00022679"/>
    </source>
</evidence>
<feature type="domain" description="Response regulatory" evidence="10">
    <location>
        <begin position="915"/>
        <end position="1134"/>
    </location>
</feature>
<dbReference type="SMART" id="SM00387">
    <property type="entry name" value="HATPase_c"/>
    <property type="match status" value="1"/>
</dbReference>
<feature type="region of interest" description="Disordered" evidence="7">
    <location>
        <begin position="859"/>
        <end position="891"/>
    </location>
</feature>
<feature type="compositionally biased region" description="Low complexity" evidence="7">
    <location>
        <begin position="859"/>
        <end position="885"/>
    </location>
</feature>
<dbReference type="Gene3D" id="3.40.50.2300">
    <property type="match status" value="1"/>
</dbReference>
<keyword evidence="4" id="KW-0808">Transferase</keyword>
<feature type="compositionally biased region" description="Basic and acidic residues" evidence="7">
    <location>
        <begin position="1011"/>
        <end position="1026"/>
    </location>
</feature>
<gene>
    <name evidence="11" type="ORF">BG006_003248</name>
</gene>
<dbReference type="SMART" id="SM00448">
    <property type="entry name" value="REC"/>
    <property type="match status" value="1"/>
</dbReference>
<dbReference type="GO" id="GO:0005886">
    <property type="term" value="C:plasma membrane"/>
    <property type="evidence" value="ECO:0007669"/>
    <property type="project" value="TreeGrafter"/>
</dbReference>
<feature type="compositionally biased region" description="Polar residues" evidence="7">
    <location>
        <begin position="746"/>
        <end position="793"/>
    </location>
</feature>
<reference evidence="11" key="1">
    <citation type="journal article" date="2020" name="Fungal Divers.">
        <title>Resolving the Mortierellaceae phylogeny through synthesis of multi-gene phylogenetics and phylogenomics.</title>
        <authorList>
            <person name="Vandepol N."/>
            <person name="Liber J."/>
            <person name="Desiro A."/>
            <person name="Na H."/>
            <person name="Kennedy M."/>
            <person name="Barry K."/>
            <person name="Grigoriev I.V."/>
            <person name="Miller A.N."/>
            <person name="O'Donnell K."/>
            <person name="Stajich J.E."/>
            <person name="Bonito G."/>
        </authorList>
    </citation>
    <scope>NUCLEOTIDE SEQUENCE</scope>
    <source>
        <strain evidence="11">NVP1</strain>
    </source>
</reference>
<dbReference type="GO" id="GO:0009927">
    <property type="term" value="F:histidine phosphotransfer kinase activity"/>
    <property type="evidence" value="ECO:0007669"/>
    <property type="project" value="TreeGrafter"/>
</dbReference>
<dbReference type="PRINTS" id="PR00344">
    <property type="entry name" value="BCTRLSENSOR"/>
</dbReference>
<evidence type="ECO:0000256" key="3">
    <source>
        <dbReference type="ARBA" id="ARBA00022553"/>
    </source>
</evidence>
<evidence type="ECO:0000313" key="12">
    <source>
        <dbReference type="Proteomes" id="UP000696485"/>
    </source>
</evidence>
<keyword evidence="8" id="KW-1133">Transmembrane helix</keyword>
<dbReference type="EC" id="2.7.13.3" evidence="2"/>
<dbReference type="SMART" id="SM00388">
    <property type="entry name" value="HisKA"/>
    <property type="match status" value="1"/>
</dbReference>
<dbReference type="Gene3D" id="1.10.287.130">
    <property type="match status" value="1"/>
</dbReference>
<feature type="transmembrane region" description="Helical" evidence="8">
    <location>
        <begin position="176"/>
        <end position="199"/>
    </location>
</feature>
<dbReference type="SUPFAM" id="SSF52172">
    <property type="entry name" value="CheY-like"/>
    <property type="match status" value="1"/>
</dbReference>
<dbReference type="InterPro" id="IPR003594">
    <property type="entry name" value="HATPase_dom"/>
</dbReference>
<dbReference type="GO" id="GO:0000155">
    <property type="term" value="F:phosphorelay sensor kinase activity"/>
    <property type="evidence" value="ECO:0007669"/>
    <property type="project" value="InterPro"/>
</dbReference>
<evidence type="ECO:0000259" key="9">
    <source>
        <dbReference type="PROSITE" id="PS50109"/>
    </source>
</evidence>
<feature type="region of interest" description="Disordered" evidence="7">
    <location>
        <begin position="985"/>
        <end position="1077"/>
    </location>
</feature>
<dbReference type="PROSITE" id="PS50110">
    <property type="entry name" value="RESPONSE_REGULATORY"/>
    <property type="match status" value="1"/>
</dbReference>
<keyword evidence="12" id="KW-1185">Reference proteome</keyword>
<feature type="transmembrane region" description="Helical" evidence="8">
    <location>
        <begin position="78"/>
        <end position="111"/>
    </location>
</feature>
<evidence type="ECO:0000256" key="8">
    <source>
        <dbReference type="SAM" id="Phobius"/>
    </source>
</evidence>
<feature type="domain" description="Histidine kinase" evidence="9">
    <location>
        <begin position="228"/>
        <end position="451"/>
    </location>
</feature>
<evidence type="ECO:0000256" key="7">
    <source>
        <dbReference type="SAM" id="MobiDB-lite"/>
    </source>
</evidence>
<dbReference type="PANTHER" id="PTHR43047:SF72">
    <property type="entry name" value="OSMOSENSING HISTIDINE PROTEIN KINASE SLN1"/>
    <property type="match status" value="1"/>
</dbReference>
<dbReference type="CDD" id="cd16922">
    <property type="entry name" value="HATPase_EvgS-ArcB-TorS-like"/>
    <property type="match status" value="1"/>
</dbReference>
<dbReference type="PANTHER" id="PTHR43047">
    <property type="entry name" value="TWO-COMPONENT HISTIDINE PROTEIN KINASE"/>
    <property type="match status" value="1"/>
</dbReference>
<dbReference type="InterPro" id="IPR036890">
    <property type="entry name" value="HATPase_C_sf"/>
</dbReference>
<keyword evidence="8" id="KW-0472">Membrane</keyword>
<dbReference type="InterPro" id="IPR004358">
    <property type="entry name" value="Sig_transdc_His_kin-like_C"/>
</dbReference>
<keyword evidence="5" id="KW-0418">Kinase</keyword>
<dbReference type="InterPro" id="IPR011006">
    <property type="entry name" value="CheY-like_superfamily"/>
</dbReference>
<dbReference type="InterPro" id="IPR001789">
    <property type="entry name" value="Sig_transdc_resp-reg_receiver"/>
</dbReference>
<sequence>MFFLAAPKSGDVPQGPPHLGLASFLLWLRDHPSSSKVGSENMARFLLVKSVSIIAASLGCIYGILFDTVGSTFSMYSLLLFFIPAIQSLTGATRICGLALSMAVAAVYISFQNRLLPLLGPSLETTLLFGLPLVTGMLVGRKVGLLTSLAVIGFSIAEYRSRAKSADLTEDEASRLWAGFGAYWLSLLFFGTITCLYQWCVEVCVNDANLFKDIAIANAKSKDGVVSSVSHELRTPLAALIGWTELLLSDHTLSNSARSTVSMLHSSTLSLLTILNALLDVSKVSAAKMTTCSQNFNLHDLVLDTARMMTGLSGTRSVELLVDFSAQVPELVRADSGLIKQVLGNLVSNAIKFTDVGYVNVGVTLKDEDDDSVTVEFVVQDTGKGIPDEQKDKLFVEFSQVEGGKCKSHEAGTGLGLFLVKNLVELMKGTVFMQSEVGVGSTFGFVIKMEKQYLAFRTPGYDHVVTVSSAFQSGLAQQSLDLSSPMLPVTPGLARSTTPLPAAVAAAMAAPTTTTTTTSQLAVSSSDPEVRDPSKPKDYFNLQPVEETRANANNITLRTRDNAFLSNRRYFIHSRCNYFEDFLWKTAAGPWQAIETRRLTYENCMQGWEPEPIPAKPLALFGDVYLIDLSPTTNRPRNANELSDQEHVQQFLSKLACHLIKLAKMHIGKVRQASIILFYPFGHPPSLAQEPFVELSALYQISLCRKPVSERALGSIVKRQQIVIQSNGEMTPDVLGPRVFEATSTSKVASGTSTAIPTRSSSSMVPNRQYSSDSTNSLISEEGQASSTDSKGSATLDASFGEPSLDGFKLTLPKGGLNSIRKQANKLNGMSKASEGRSSPATAAAADVAASAATTASVRFAKRSTSSSTSTASTASRLSKSSSEPMPEKPVKSLLKNGHLASMESIQDLNASGRRVLIVDDNIVNRNLLLQQLTKLGVSRIDQAKSGQEAVELFAPGVHSLVLMDLNMPAMNGFQATTLIREKELKEGGSSVSPTPTITTTTSTAPTTRPEVSEPTRRVSGLDHDSGTSMDDSPWLPELYVGHPGHFHRRSNGTESHDKQGGSSPKTEGDAAPLVQSNISAGRGRRSVTVIALTADWAAEVGEDREKAIKGGFDDVVVKPISLPSLSVLLNRYMINRID</sequence>
<dbReference type="SUPFAM" id="SSF47384">
    <property type="entry name" value="Homodimeric domain of signal transducing histidine kinase"/>
    <property type="match status" value="1"/>
</dbReference>
<dbReference type="EMBL" id="JAAAUY010000186">
    <property type="protein sequence ID" value="KAF9333720.1"/>
    <property type="molecule type" value="Genomic_DNA"/>
</dbReference>
<comment type="catalytic activity">
    <reaction evidence="1">
        <text>ATP + protein L-histidine = ADP + protein N-phospho-L-histidine.</text>
        <dbReference type="EC" id="2.7.13.3"/>
    </reaction>
</comment>
<feature type="region of interest" description="Disordered" evidence="7">
    <location>
        <begin position="746"/>
        <end position="798"/>
    </location>
</feature>
<dbReference type="CDD" id="cd17546">
    <property type="entry name" value="REC_hyHK_CKI1_RcsC-like"/>
    <property type="match status" value="1"/>
</dbReference>
<feature type="region of interest" description="Disordered" evidence="7">
    <location>
        <begin position="515"/>
        <end position="539"/>
    </location>
</feature>